<proteinExistence type="predicted"/>
<dbReference type="Proteomes" id="UP000031843">
    <property type="component" value="Chromosome main"/>
</dbReference>
<dbReference type="InterPro" id="IPR025961">
    <property type="entry name" value="Metal_resist"/>
</dbReference>
<dbReference type="KEGG" id="cbw:RR42_m1203"/>
<evidence type="ECO:0008006" key="4">
    <source>
        <dbReference type="Google" id="ProtNLM"/>
    </source>
</evidence>
<feature type="transmembrane region" description="Helical" evidence="1">
    <location>
        <begin position="12"/>
        <end position="35"/>
    </location>
</feature>
<protein>
    <recommendedName>
        <fullName evidence="4">Periplasmic heavy metal sensor</fullName>
    </recommendedName>
</protein>
<name>A0A0C4Y8U5_9BURK</name>
<organism evidence="2 3">
    <name type="scientific">Cupriavidus basilensis</name>
    <dbReference type="NCBI Taxonomy" id="68895"/>
    <lineage>
        <taxon>Bacteria</taxon>
        <taxon>Pseudomonadati</taxon>
        <taxon>Pseudomonadota</taxon>
        <taxon>Betaproteobacteria</taxon>
        <taxon>Burkholderiales</taxon>
        <taxon>Burkholderiaceae</taxon>
        <taxon>Cupriavidus</taxon>
    </lineage>
</organism>
<keyword evidence="1" id="KW-0472">Membrane</keyword>
<accession>A0A0C4Y8U5</accession>
<dbReference type="Gene3D" id="1.20.120.1490">
    <property type="match status" value="1"/>
</dbReference>
<evidence type="ECO:0000256" key="1">
    <source>
        <dbReference type="SAM" id="Phobius"/>
    </source>
</evidence>
<keyword evidence="1" id="KW-1133">Transmembrane helix</keyword>
<dbReference type="OrthoDB" id="8636739at2"/>
<keyword evidence="1" id="KW-0812">Transmembrane</keyword>
<gene>
    <name evidence="2" type="ORF">RR42_m1203</name>
</gene>
<keyword evidence="3" id="KW-1185">Reference proteome</keyword>
<dbReference type="Pfam" id="PF13801">
    <property type="entry name" value="Metal_resist"/>
    <property type="match status" value="1"/>
</dbReference>
<reference evidence="2 3" key="1">
    <citation type="journal article" date="2015" name="Genome Announc.">
        <title>Complete Genome Sequence of Cupriavidus basilensis 4G11, Isolated from the Oak Ridge Field Research Center Site.</title>
        <authorList>
            <person name="Ray J."/>
            <person name="Waters R.J."/>
            <person name="Skerker J.M."/>
            <person name="Kuehl J.V."/>
            <person name="Price M.N."/>
            <person name="Huang J."/>
            <person name="Chakraborty R."/>
            <person name="Arkin A.P."/>
            <person name="Deutschbauer A."/>
        </authorList>
    </citation>
    <scope>NUCLEOTIDE SEQUENCE [LARGE SCALE GENOMIC DNA]</scope>
    <source>
        <strain evidence="2">4G11</strain>
    </source>
</reference>
<evidence type="ECO:0000313" key="3">
    <source>
        <dbReference type="Proteomes" id="UP000031843"/>
    </source>
</evidence>
<dbReference type="AlphaFoldDB" id="A0A0C4Y8U5"/>
<dbReference type="RefSeq" id="WP_043344828.1">
    <property type="nucleotide sequence ID" value="NZ_CP010536.1"/>
</dbReference>
<evidence type="ECO:0000313" key="2">
    <source>
        <dbReference type="EMBL" id="AJG18609.1"/>
    </source>
</evidence>
<sequence length="161" mass="17493">MNERTPKRLKVALAVSVLVNVFLLGAIGGGGYRWYAVERQAAAQPRGLRFAADGLEAEQRRQFLQGLRAARRAAASDVDAARDGRHQVEQLLRQPQFERDALAAALARTREADAAVRARLESSVVDFAATLSPEQRQTLADALVQRGPLRTGQARPAKAAP</sequence>
<dbReference type="EMBL" id="CP010536">
    <property type="protein sequence ID" value="AJG18609.1"/>
    <property type="molecule type" value="Genomic_DNA"/>
</dbReference>
<dbReference type="STRING" id="68895.RR42_m1203"/>